<reference evidence="1 2" key="1">
    <citation type="submission" date="2024-04" db="EMBL/GenBank/DDBJ databases">
        <title>Draft genome sequence of Pseudophaeobacter arcticus NBRC 116598.</title>
        <authorList>
            <person name="Miyakawa T."/>
            <person name="Kusuya Y."/>
            <person name="Miura T."/>
        </authorList>
    </citation>
    <scope>NUCLEOTIDE SEQUENCE [LARGE SCALE GENOMIC DNA]</scope>
    <source>
        <strain evidence="1 2">SU-CL00105</strain>
    </source>
</reference>
<protein>
    <submittedName>
        <fullName evidence="1">Uncharacterized protein</fullName>
    </submittedName>
</protein>
<evidence type="ECO:0000313" key="1">
    <source>
        <dbReference type="EMBL" id="GAA6198427.1"/>
    </source>
</evidence>
<evidence type="ECO:0000313" key="2">
    <source>
        <dbReference type="Proteomes" id="UP001441944"/>
    </source>
</evidence>
<proteinExistence type="predicted"/>
<sequence length="94" mass="10325">MRQRDRHLIVAGKVEIVVTTAIPREMVETNWAIARVVTSPFLCVNLKRLIKLSPNTRDLAGVATRKPEIHVGSSMRGALLRTHVFASGDVHTGG</sequence>
<comment type="caution">
    <text evidence="1">The sequence shown here is derived from an EMBL/GenBank/DDBJ whole genome shotgun (WGS) entry which is preliminary data.</text>
</comment>
<name>A0ABQ0ARB0_9RHOB</name>
<dbReference type="EMBL" id="BAABWU010000022">
    <property type="protein sequence ID" value="GAA6198427.1"/>
    <property type="molecule type" value="Genomic_DNA"/>
</dbReference>
<gene>
    <name evidence="1" type="ORF">NBRC116598_38720</name>
</gene>
<dbReference type="Proteomes" id="UP001441944">
    <property type="component" value="Unassembled WGS sequence"/>
</dbReference>
<dbReference type="RefSeq" id="WP_353402310.1">
    <property type="nucleotide sequence ID" value="NZ_BAABWU010000022.1"/>
</dbReference>
<organism evidence="1 2">
    <name type="scientific">Pseudophaeobacter arcticus</name>
    <dbReference type="NCBI Taxonomy" id="385492"/>
    <lineage>
        <taxon>Bacteria</taxon>
        <taxon>Pseudomonadati</taxon>
        <taxon>Pseudomonadota</taxon>
        <taxon>Alphaproteobacteria</taxon>
        <taxon>Rhodobacterales</taxon>
        <taxon>Paracoccaceae</taxon>
        <taxon>Pseudophaeobacter</taxon>
    </lineage>
</organism>
<keyword evidence="2" id="KW-1185">Reference proteome</keyword>
<accession>A0ABQ0ARB0</accession>